<dbReference type="InterPro" id="IPR001623">
    <property type="entry name" value="DnaJ_domain"/>
</dbReference>
<dbReference type="SMART" id="SM00271">
    <property type="entry name" value="DnaJ"/>
    <property type="match status" value="1"/>
</dbReference>
<evidence type="ECO:0000256" key="6">
    <source>
        <dbReference type="SAM" id="Phobius"/>
    </source>
</evidence>
<keyword evidence="9" id="KW-1185">Reference proteome</keyword>
<evidence type="ECO:0000313" key="9">
    <source>
        <dbReference type="Proteomes" id="UP000267029"/>
    </source>
</evidence>
<dbReference type="PANTHER" id="PTHR44360">
    <property type="entry name" value="DNAJ HOMOLOG SUBFAMILY B MEMBER 9"/>
    <property type="match status" value="1"/>
</dbReference>
<dbReference type="GO" id="GO:0051787">
    <property type="term" value="F:misfolded protein binding"/>
    <property type="evidence" value="ECO:0007669"/>
    <property type="project" value="TreeGrafter"/>
</dbReference>
<dbReference type="CDD" id="cd06257">
    <property type="entry name" value="DnaJ"/>
    <property type="match status" value="1"/>
</dbReference>
<feature type="transmembrane region" description="Helical" evidence="6">
    <location>
        <begin position="167"/>
        <end position="187"/>
    </location>
</feature>
<reference evidence="10" key="1">
    <citation type="submission" date="2017-02" db="UniProtKB">
        <authorList>
            <consortium name="WormBaseParasite"/>
        </authorList>
    </citation>
    <scope>IDENTIFICATION</scope>
</reference>
<reference evidence="8 9" key="2">
    <citation type="submission" date="2018-10" db="EMBL/GenBank/DDBJ databases">
        <authorList>
            <consortium name="Pathogen Informatics"/>
        </authorList>
    </citation>
    <scope>NUCLEOTIDE SEQUENCE [LARGE SCALE GENOMIC DNA]</scope>
</reference>
<evidence type="ECO:0000259" key="7">
    <source>
        <dbReference type="PROSITE" id="PS50076"/>
    </source>
</evidence>
<keyword evidence="1" id="KW-0143">Chaperone</keyword>
<dbReference type="GO" id="GO:0051087">
    <property type="term" value="F:protein-folding chaperone binding"/>
    <property type="evidence" value="ECO:0007669"/>
    <property type="project" value="TreeGrafter"/>
</dbReference>
<dbReference type="PRINTS" id="PR00625">
    <property type="entry name" value="JDOMAIN"/>
</dbReference>
<protein>
    <recommendedName>
        <fullName evidence="2">DnaJ homolog subfamily B member 9</fullName>
    </recommendedName>
    <alternativeName>
        <fullName evidence="3">Endoplasmic reticulum DNA J domain-containing protein 4</fullName>
    </alternativeName>
</protein>
<comment type="function">
    <text evidence="4">Co-chaperone for Hsp70 protein HSPA5/BiP that acts as a key repressor of the ERN1/IRE1-mediated unfolded protein response (UPR). J domain-containing co-chaperones stimulate the ATPase activity of Hsp70 proteins and are required for efficient substrate recognition by Hsp70 proteins. In the unstressed endoplasmic reticulum, interacts with the luminal region of ERN1/IRE1 and selectively recruits HSPA5/BiP: HSPA5/BiP disrupts the dimerization of the active ERN1/IRE1 luminal region, thereby inactivating ERN1/IRE1. Also involved in endoplasmic reticulum-associated degradation (ERAD) of misfolded proteins. Required for survival of B-cell progenitors and normal antibody production.</text>
</comment>
<accession>A0A0R3UIL7</accession>
<dbReference type="AlphaFoldDB" id="A0A0R3UIL7"/>
<dbReference type="PROSITE" id="PS00636">
    <property type="entry name" value="DNAJ_1"/>
    <property type="match status" value="1"/>
</dbReference>
<dbReference type="STRING" id="53468.A0A0R3UIL7"/>
<dbReference type="InterPro" id="IPR036869">
    <property type="entry name" value="J_dom_sf"/>
</dbReference>
<proteinExistence type="predicted"/>
<comment type="subunit">
    <text evidence="5">Interacts with HSPA5/BiP; interaction is direct. Interacts with ERN1/IRE1 (via the luminal region). Interacts with DERL1.</text>
</comment>
<dbReference type="Gene3D" id="1.10.287.110">
    <property type="entry name" value="DnaJ domain"/>
    <property type="match status" value="1"/>
</dbReference>
<dbReference type="PROSITE" id="PS50076">
    <property type="entry name" value="DNAJ_2"/>
    <property type="match status" value="1"/>
</dbReference>
<feature type="domain" description="J" evidence="7">
    <location>
        <begin position="37"/>
        <end position="101"/>
    </location>
</feature>
<dbReference type="PANTHER" id="PTHR44360:SF1">
    <property type="entry name" value="DNAJ HOMOLOG SUBFAMILY B MEMBER 9"/>
    <property type="match status" value="1"/>
</dbReference>
<dbReference type="SUPFAM" id="SSF46565">
    <property type="entry name" value="Chaperone J-domain"/>
    <property type="match status" value="1"/>
</dbReference>
<evidence type="ECO:0000313" key="10">
    <source>
        <dbReference type="WBParaSite" id="MCOS_0000727901-mRNA-1"/>
    </source>
</evidence>
<dbReference type="InterPro" id="IPR018253">
    <property type="entry name" value="DnaJ_domain_CS"/>
</dbReference>
<keyword evidence="6" id="KW-0812">Transmembrane</keyword>
<evidence type="ECO:0000313" key="8">
    <source>
        <dbReference type="EMBL" id="VDD81277.1"/>
    </source>
</evidence>
<evidence type="ECO:0000256" key="4">
    <source>
        <dbReference type="ARBA" id="ARBA00045428"/>
    </source>
</evidence>
<dbReference type="EMBL" id="UXSR01005346">
    <property type="protein sequence ID" value="VDD81277.1"/>
    <property type="molecule type" value="Genomic_DNA"/>
</dbReference>
<keyword evidence="6" id="KW-0472">Membrane</keyword>
<keyword evidence="6" id="KW-1133">Transmembrane helix</keyword>
<sequence length="202" mass="23126">MLGRQVTRLGCRLTSIHCSKFREVKALHTSAIFKNADLYKVLGLTHDATQREIKEAFYALSKLHHPDLSSDVKSHAKFQEISNAYDILGDPHKRMDYDRGLVIPKHSTKPSDFPTKIDPDFLRKADSGSFESHYVRSYNRNLKTAWAQHSDENIAKSAFEYRIDQRILVSVVYLTLFGSIVVCFWISKYFEEPIPLVSSGDS</sequence>
<dbReference type="WBParaSite" id="MCOS_0000727901-mRNA-1">
    <property type="protein sequence ID" value="MCOS_0000727901-mRNA-1"/>
    <property type="gene ID" value="MCOS_0000727901"/>
</dbReference>
<dbReference type="GO" id="GO:0036503">
    <property type="term" value="P:ERAD pathway"/>
    <property type="evidence" value="ECO:0007669"/>
    <property type="project" value="TreeGrafter"/>
</dbReference>
<organism evidence="10">
    <name type="scientific">Mesocestoides corti</name>
    <name type="common">Flatworm</name>
    <dbReference type="NCBI Taxonomy" id="53468"/>
    <lineage>
        <taxon>Eukaryota</taxon>
        <taxon>Metazoa</taxon>
        <taxon>Spiralia</taxon>
        <taxon>Lophotrochozoa</taxon>
        <taxon>Platyhelminthes</taxon>
        <taxon>Cestoda</taxon>
        <taxon>Eucestoda</taxon>
        <taxon>Cyclophyllidea</taxon>
        <taxon>Mesocestoididae</taxon>
        <taxon>Mesocestoides</taxon>
    </lineage>
</organism>
<evidence type="ECO:0000256" key="2">
    <source>
        <dbReference type="ARBA" id="ARBA00040158"/>
    </source>
</evidence>
<evidence type="ECO:0000256" key="1">
    <source>
        <dbReference type="ARBA" id="ARBA00023186"/>
    </source>
</evidence>
<gene>
    <name evidence="8" type="ORF">MCOS_LOCUS7280</name>
</gene>
<dbReference type="GO" id="GO:0005783">
    <property type="term" value="C:endoplasmic reticulum"/>
    <property type="evidence" value="ECO:0007669"/>
    <property type="project" value="TreeGrafter"/>
</dbReference>
<dbReference type="InterPro" id="IPR051948">
    <property type="entry name" value="Hsp70_co-chaperone_J-domain"/>
</dbReference>
<evidence type="ECO:0000256" key="3">
    <source>
        <dbReference type="ARBA" id="ARBA00041533"/>
    </source>
</evidence>
<dbReference type="OrthoDB" id="376357at2759"/>
<evidence type="ECO:0000256" key="5">
    <source>
        <dbReference type="ARBA" id="ARBA00046365"/>
    </source>
</evidence>
<dbReference type="Pfam" id="PF00226">
    <property type="entry name" value="DnaJ"/>
    <property type="match status" value="1"/>
</dbReference>
<dbReference type="Proteomes" id="UP000267029">
    <property type="component" value="Unassembled WGS sequence"/>
</dbReference>
<name>A0A0R3UIL7_MESCO</name>